<evidence type="ECO:0000313" key="2">
    <source>
        <dbReference type="Proteomes" id="UP001164250"/>
    </source>
</evidence>
<proteinExistence type="predicted"/>
<protein>
    <submittedName>
        <fullName evidence="1">Uncharacterized protein</fullName>
    </submittedName>
</protein>
<evidence type="ECO:0000313" key="1">
    <source>
        <dbReference type="EMBL" id="KAJ0074709.1"/>
    </source>
</evidence>
<organism evidence="1 2">
    <name type="scientific">Pistacia atlantica</name>
    <dbReference type="NCBI Taxonomy" id="434234"/>
    <lineage>
        <taxon>Eukaryota</taxon>
        <taxon>Viridiplantae</taxon>
        <taxon>Streptophyta</taxon>
        <taxon>Embryophyta</taxon>
        <taxon>Tracheophyta</taxon>
        <taxon>Spermatophyta</taxon>
        <taxon>Magnoliopsida</taxon>
        <taxon>eudicotyledons</taxon>
        <taxon>Gunneridae</taxon>
        <taxon>Pentapetalae</taxon>
        <taxon>rosids</taxon>
        <taxon>malvids</taxon>
        <taxon>Sapindales</taxon>
        <taxon>Anacardiaceae</taxon>
        <taxon>Pistacia</taxon>
    </lineage>
</organism>
<name>A0ACC0ZRJ3_9ROSI</name>
<dbReference type="Proteomes" id="UP001164250">
    <property type="component" value="Chromosome 15"/>
</dbReference>
<keyword evidence="2" id="KW-1185">Reference proteome</keyword>
<accession>A0ACC0ZRJ3</accession>
<gene>
    <name evidence="1" type="ORF">Patl1_35119</name>
</gene>
<reference evidence="2" key="1">
    <citation type="journal article" date="2023" name="G3 (Bethesda)">
        <title>Genome assembly and association tests identify interacting loci associated with vigor, precocity, and sex in interspecific pistachio rootstocks.</title>
        <authorList>
            <person name="Palmer W."/>
            <person name="Jacygrad E."/>
            <person name="Sagayaradj S."/>
            <person name="Cavanaugh K."/>
            <person name="Han R."/>
            <person name="Bertier L."/>
            <person name="Beede B."/>
            <person name="Kafkas S."/>
            <person name="Golino D."/>
            <person name="Preece J."/>
            <person name="Michelmore R."/>
        </authorList>
    </citation>
    <scope>NUCLEOTIDE SEQUENCE [LARGE SCALE GENOMIC DNA]</scope>
</reference>
<comment type="caution">
    <text evidence="1">The sequence shown here is derived from an EMBL/GenBank/DDBJ whole genome shotgun (WGS) entry which is preliminary data.</text>
</comment>
<sequence length="99" mass="11227">MGTKFRPIWVAFLLLLFLSSTLFSSPHDGLIRIGLKKKKVDQVNRFVGQTDSKERETVRVPARKYNLYGNLKDSDTDIVALKNYMDAQYFGDIAIGTPS</sequence>
<dbReference type="EMBL" id="CM047910">
    <property type="protein sequence ID" value="KAJ0074709.1"/>
    <property type="molecule type" value="Genomic_DNA"/>
</dbReference>